<proteinExistence type="inferred from homology"/>
<comment type="subcellular location">
    <subcellularLocation>
        <location evidence="1 6">Nucleus</location>
    </subcellularLocation>
</comment>
<dbReference type="PANTHER" id="PTHR12465">
    <property type="entry name" value="UBIQUITIN SPECIFIC PROTEASE HOMOLOG 49"/>
    <property type="match status" value="1"/>
</dbReference>
<keyword evidence="4 6" id="KW-0539">Nucleus</keyword>
<dbReference type="GO" id="GO:0003713">
    <property type="term" value="F:transcription coactivator activity"/>
    <property type="evidence" value="ECO:0007669"/>
    <property type="project" value="TreeGrafter"/>
</dbReference>
<evidence type="ECO:0000256" key="1">
    <source>
        <dbReference type="ARBA" id="ARBA00004123"/>
    </source>
</evidence>
<evidence type="ECO:0000313" key="9">
    <source>
        <dbReference type="Proteomes" id="UP000007635"/>
    </source>
</evidence>
<comment type="subunit">
    <text evidence="6">Component of the Mediator complex.</text>
</comment>
<evidence type="ECO:0000256" key="2">
    <source>
        <dbReference type="ARBA" id="ARBA00010743"/>
    </source>
</evidence>
<comment type="function">
    <text evidence="5 6">Component of the Mediator complex, a coactivator involved in the regulated transcription of nearly all RNA polymerase II-dependent genes. Mediator functions as a bridge to convey information from gene-specific regulatory proteins to the basal RNA polymerase II transcription machinery. Mediator is recruited to promoters by direct interactions with regulatory proteins and serves as a scaffold for the assembly of a functional preinitiation complex with RNA polymerase II and the general transcription factors.</text>
</comment>
<dbReference type="GeneTree" id="ENSGT00390000002060"/>
<dbReference type="GO" id="GO:0006357">
    <property type="term" value="P:regulation of transcription by RNA polymerase II"/>
    <property type="evidence" value="ECO:0007669"/>
    <property type="project" value="InterPro"/>
</dbReference>
<keyword evidence="6" id="KW-0010">Activator</keyword>
<dbReference type="PANTHER" id="PTHR12465:SF0">
    <property type="entry name" value="MEDIATOR OF RNA POLYMERASE II TRANSCRIPTION SUBUNIT 20"/>
    <property type="match status" value="1"/>
</dbReference>
<accession>A0AAQ4QJN1</accession>
<reference evidence="8 9" key="1">
    <citation type="journal article" date="2021" name="G3 (Bethesda)">
        <title>Improved contiguity of the threespine stickleback genome using long-read sequencing.</title>
        <authorList>
            <person name="Nath S."/>
            <person name="Shaw D.E."/>
            <person name="White M.A."/>
        </authorList>
    </citation>
    <scope>NUCLEOTIDE SEQUENCE [LARGE SCALE GENOMIC DNA]</scope>
    <source>
        <strain evidence="8 9">Lake Benthic</strain>
    </source>
</reference>
<dbReference type="Proteomes" id="UP000007635">
    <property type="component" value="Chromosome XVII"/>
</dbReference>
<protein>
    <recommendedName>
        <fullName evidence="3 6">Mediator of RNA polymerase II transcription subunit 20</fullName>
    </recommendedName>
    <alternativeName>
        <fullName evidence="6">Mediator complex subunit 20</fullName>
    </alternativeName>
</protein>
<evidence type="ECO:0000256" key="3">
    <source>
        <dbReference type="ARBA" id="ARBA00019690"/>
    </source>
</evidence>
<feature type="region of interest" description="Disordered" evidence="7">
    <location>
        <begin position="1"/>
        <end position="34"/>
    </location>
</feature>
<keyword evidence="6" id="KW-0805">Transcription regulation</keyword>
<dbReference type="AlphaFoldDB" id="A0AAQ4QJN1"/>
<comment type="similarity">
    <text evidence="2 6">Belongs to the Mediator complex subunit 20 family.</text>
</comment>
<dbReference type="InterPro" id="IPR013921">
    <property type="entry name" value="Mediator_Med20"/>
</dbReference>
<evidence type="ECO:0000313" key="8">
    <source>
        <dbReference type="Ensembl" id="ENSGACP00000050513.1"/>
    </source>
</evidence>
<evidence type="ECO:0000256" key="5">
    <source>
        <dbReference type="ARBA" id="ARBA00025687"/>
    </source>
</evidence>
<evidence type="ECO:0000256" key="4">
    <source>
        <dbReference type="ARBA" id="ARBA00023242"/>
    </source>
</evidence>
<keyword evidence="9" id="KW-1185">Reference proteome</keyword>
<reference evidence="8" key="3">
    <citation type="submission" date="2025-09" db="UniProtKB">
        <authorList>
            <consortium name="Ensembl"/>
        </authorList>
    </citation>
    <scope>IDENTIFICATION</scope>
</reference>
<dbReference type="Pfam" id="PF08612">
    <property type="entry name" value="Med20"/>
    <property type="match status" value="1"/>
</dbReference>
<evidence type="ECO:0000256" key="7">
    <source>
        <dbReference type="SAM" id="MobiDB-lite"/>
    </source>
</evidence>
<dbReference type="GO" id="GO:0016592">
    <property type="term" value="C:mediator complex"/>
    <property type="evidence" value="ECO:0007669"/>
    <property type="project" value="InterPro"/>
</dbReference>
<reference evidence="8" key="2">
    <citation type="submission" date="2025-08" db="UniProtKB">
        <authorList>
            <consortium name="Ensembl"/>
        </authorList>
    </citation>
    <scope>IDENTIFICATION</scope>
</reference>
<gene>
    <name evidence="6" type="primary">MED20</name>
</gene>
<name>A0AAQ4QJN1_GASAC</name>
<sequence length="308" mass="33397">MVSSSSSPGPDHTRPEAHLAGFAPVGGSSERDVRPRSCPRFAPGCPCSSLGLRLASCPPAGSAPPAASLLRSPPLLHLWIFSLWASLLFDRRRSCTIRVVLSVCQVPVSEGKSVQQTVDVLHKKLEQLGAVKQGSFCVDCETYHATGNVSGQPTKLLYVMHNSETPLSCMGLFEGGPCMIADANFDVLMIKLKSHFQNAKGHKVECRGSRYRYCDFLIKVGTVTMSSSARGISVEVEYCPCVVPGDCWNLTKEFMQSFLGPSVPELPSVFAAKPEGLFAPSDGVDTMTQYLELFNKLRKQQVPGSNVR</sequence>
<dbReference type="Ensembl" id="ENSGACT00000059005.1">
    <property type="protein sequence ID" value="ENSGACP00000050513.1"/>
    <property type="gene ID" value="ENSGACG00000001058.2"/>
</dbReference>
<keyword evidence="6" id="KW-0804">Transcription</keyword>
<organism evidence="8 9">
    <name type="scientific">Gasterosteus aculeatus aculeatus</name>
    <name type="common">three-spined stickleback</name>
    <dbReference type="NCBI Taxonomy" id="481459"/>
    <lineage>
        <taxon>Eukaryota</taxon>
        <taxon>Metazoa</taxon>
        <taxon>Chordata</taxon>
        <taxon>Craniata</taxon>
        <taxon>Vertebrata</taxon>
        <taxon>Euteleostomi</taxon>
        <taxon>Actinopterygii</taxon>
        <taxon>Neopterygii</taxon>
        <taxon>Teleostei</taxon>
        <taxon>Neoteleostei</taxon>
        <taxon>Acanthomorphata</taxon>
        <taxon>Eupercaria</taxon>
        <taxon>Perciformes</taxon>
        <taxon>Cottioidei</taxon>
        <taxon>Gasterosteales</taxon>
        <taxon>Gasterosteidae</taxon>
        <taxon>Gasterosteus</taxon>
    </lineage>
</organism>
<evidence type="ECO:0000256" key="6">
    <source>
        <dbReference type="RuleBase" id="RU364152"/>
    </source>
</evidence>